<name>A0A9W6BDX7_9CHLO</name>
<sequence>MSLQRLCVPANLLRKLVAHATSDGLLLALWKTGVWRLMVFLLIYSTGLAIIFPITPTLMTNGFASLAAGRHLDCTAYPPSASPRECVDAHATVVTWMSWTNFVSSSLLTFLCAPYVGGLSDRIGRKPFMLVGVALTLLPLAVIQLHLHDVLPIYWYYPASAAGGAVSSFTMTLTSVADLMEQKHRATAVGYLTSCFSLGMLGGPLLGGYMSVKAALWTCIALTVVTWLYVAVFVPECAPGPLARRAAAAAAKAAAAAAAGGGKAARQYDAAAEFDGEKGSGAGQQQEEDEEEGASRMEEEQAAEAEALAAAEAVSLVSAQRHLMSGGGGSGDDAAEAEAPLLQPYRRGGRRRGSGGGAAAAAAAAAAGEAGGRLSGLSSGWSVIRHSSFYQRIAAIWMVVAMTWEGAGELLMQYLQYKLGYGTRDQAHVLTVLASGGLVVKLGLLALLVRWLGERRLLAFGLAAYAAECLALAAAPTKAAGLAAVSIGSLASVCWPALTALQTAGVNPAQQGAVFGALQAISSMASGLGPLLFAAVFRSVTRSDSSLPPMPELVWYMAAVMTAAAIALTLSLPDHPHAEQQQPQQQQQQPHCREPRSEEGTQQQQRQRQQREGGGSGGERPGASGEGEGESKGGACARDLEAGGSGGGDGGGGVEVRRGRAPAGTGAGGAAVGSVDGGLTEPLMLRQ</sequence>
<feature type="compositionally biased region" description="Gly residues" evidence="5">
    <location>
        <begin position="612"/>
        <end position="626"/>
    </location>
</feature>
<dbReference type="InterPro" id="IPR005829">
    <property type="entry name" value="Sugar_transporter_CS"/>
</dbReference>
<comment type="subcellular location">
    <subcellularLocation>
        <location evidence="1">Membrane</location>
        <topology evidence="1">Multi-pass membrane protein</topology>
    </subcellularLocation>
</comment>
<evidence type="ECO:0000256" key="2">
    <source>
        <dbReference type="ARBA" id="ARBA00022692"/>
    </source>
</evidence>
<gene>
    <name evidence="7" type="primary">PLEST000759</name>
    <name evidence="7" type="ORF">PLESTB_000328600</name>
</gene>
<accession>A0A9W6BDX7</accession>
<dbReference type="PANTHER" id="PTHR23507:SF1">
    <property type="entry name" value="FI18259P1-RELATED"/>
    <property type="match status" value="1"/>
</dbReference>
<dbReference type="AlphaFoldDB" id="A0A9W6BDX7"/>
<evidence type="ECO:0000256" key="1">
    <source>
        <dbReference type="ARBA" id="ARBA00004141"/>
    </source>
</evidence>
<feature type="region of interest" description="Disordered" evidence="5">
    <location>
        <begin position="576"/>
        <end position="687"/>
    </location>
</feature>
<feature type="transmembrane region" description="Helical" evidence="6">
    <location>
        <begin position="427"/>
        <end position="449"/>
    </location>
</feature>
<evidence type="ECO:0000313" key="8">
    <source>
        <dbReference type="Proteomes" id="UP001165080"/>
    </source>
</evidence>
<feature type="transmembrane region" description="Helical" evidence="6">
    <location>
        <begin position="34"/>
        <end position="54"/>
    </location>
</feature>
<evidence type="ECO:0000256" key="5">
    <source>
        <dbReference type="SAM" id="MobiDB-lite"/>
    </source>
</evidence>
<dbReference type="GO" id="GO:0022857">
    <property type="term" value="F:transmembrane transporter activity"/>
    <property type="evidence" value="ECO:0007669"/>
    <property type="project" value="InterPro"/>
</dbReference>
<dbReference type="Pfam" id="PF07690">
    <property type="entry name" value="MFS_1"/>
    <property type="match status" value="1"/>
</dbReference>
<feature type="transmembrane region" description="Helical" evidence="6">
    <location>
        <begin position="128"/>
        <end position="147"/>
    </location>
</feature>
<dbReference type="Proteomes" id="UP001165080">
    <property type="component" value="Unassembled WGS sequence"/>
</dbReference>
<feature type="transmembrane region" description="Helical" evidence="6">
    <location>
        <begin position="553"/>
        <end position="572"/>
    </location>
</feature>
<keyword evidence="3 6" id="KW-1133">Transmembrane helix</keyword>
<evidence type="ECO:0000313" key="7">
    <source>
        <dbReference type="EMBL" id="GLC49973.1"/>
    </source>
</evidence>
<comment type="caution">
    <text evidence="7">The sequence shown here is derived from an EMBL/GenBank/DDBJ whole genome shotgun (WGS) entry which is preliminary data.</text>
</comment>
<feature type="transmembrane region" description="Helical" evidence="6">
    <location>
        <begin position="153"/>
        <end position="176"/>
    </location>
</feature>
<dbReference type="Gene3D" id="1.20.1250.20">
    <property type="entry name" value="MFS general substrate transporter like domains"/>
    <property type="match status" value="1"/>
</dbReference>
<feature type="transmembrane region" description="Helical" evidence="6">
    <location>
        <begin position="513"/>
        <end position="533"/>
    </location>
</feature>
<feature type="transmembrane region" description="Helical" evidence="6">
    <location>
        <begin position="389"/>
        <end position="407"/>
    </location>
</feature>
<feature type="compositionally biased region" description="Low complexity" evidence="5">
    <location>
        <begin position="580"/>
        <end position="590"/>
    </location>
</feature>
<dbReference type="InterPro" id="IPR011701">
    <property type="entry name" value="MFS"/>
</dbReference>
<evidence type="ECO:0008006" key="9">
    <source>
        <dbReference type="Google" id="ProtNLM"/>
    </source>
</evidence>
<feature type="transmembrane region" description="Helical" evidence="6">
    <location>
        <begin position="188"/>
        <end position="209"/>
    </location>
</feature>
<organism evidence="7 8">
    <name type="scientific">Pleodorina starrii</name>
    <dbReference type="NCBI Taxonomy" id="330485"/>
    <lineage>
        <taxon>Eukaryota</taxon>
        <taxon>Viridiplantae</taxon>
        <taxon>Chlorophyta</taxon>
        <taxon>core chlorophytes</taxon>
        <taxon>Chlorophyceae</taxon>
        <taxon>CS clade</taxon>
        <taxon>Chlamydomonadales</taxon>
        <taxon>Volvocaceae</taxon>
        <taxon>Pleodorina</taxon>
    </lineage>
</organism>
<feature type="region of interest" description="Disordered" evidence="5">
    <location>
        <begin position="275"/>
        <end position="302"/>
    </location>
</feature>
<dbReference type="PANTHER" id="PTHR23507">
    <property type="entry name" value="ZGC:174356"/>
    <property type="match status" value="1"/>
</dbReference>
<dbReference type="PROSITE" id="PS00216">
    <property type="entry name" value="SUGAR_TRANSPORT_1"/>
    <property type="match status" value="1"/>
</dbReference>
<feature type="transmembrane region" description="Helical" evidence="6">
    <location>
        <begin position="215"/>
        <end position="235"/>
    </location>
</feature>
<proteinExistence type="predicted"/>
<feature type="transmembrane region" description="Helical" evidence="6">
    <location>
        <begin position="96"/>
        <end position="116"/>
    </location>
</feature>
<dbReference type="EMBL" id="BRXU01000003">
    <property type="protein sequence ID" value="GLC49973.1"/>
    <property type="molecule type" value="Genomic_DNA"/>
</dbReference>
<keyword evidence="8" id="KW-1185">Reference proteome</keyword>
<evidence type="ECO:0000256" key="3">
    <source>
        <dbReference type="ARBA" id="ARBA00022989"/>
    </source>
</evidence>
<evidence type="ECO:0000256" key="4">
    <source>
        <dbReference type="ARBA" id="ARBA00023136"/>
    </source>
</evidence>
<reference evidence="7 8" key="1">
    <citation type="journal article" date="2023" name="Commun. Biol.">
        <title>Reorganization of the ancestral sex-determining regions during the evolution of trioecy in Pleodorina starrii.</title>
        <authorList>
            <person name="Takahashi K."/>
            <person name="Suzuki S."/>
            <person name="Kawai-Toyooka H."/>
            <person name="Yamamoto K."/>
            <person name="Hamaji T."/>
            <person name="Ootsuki R."/>
            <person name="Yamaguchi H."/>
            <person name="Kawachi M."/>
            <person name="Higashiyama T."/>
            <person name="Nozaki H."/>
        </authorList>
    </citation>
    <scope>NUCLEOTIDE SEQUENCE [LARGE SCALE GENOMIC DNA]</scope>
    <source>
        <strain evidence="7 8">NIES-4479</strain>
    </source>
</reference>
<feature type="compositionally biased region" description="Gly residues" evidence="5">
    <location>
        <begin position="643"/>
        <end position="654"/>
    </location>
</feature>
<protein>
    <recommendedName>
        <fullName evidence="9">Major facilitator superfamily (MFS) profile domain-containing protein</fullName>
    </recommendedName>
</protein>
<keyword evidence="2 6" id="KW-0812">Transmembrane</keyword>
<feature type="transmembrane region" description="Helical" evidence="6">
    <location>
        <begin position="481"/>
        <end position="501"/>
    </location>
</feature>
<evidence type="ECO:0000256" key="6">
    <source>
        <dbReference type="SAM" id="Phobius"/>
    </source>
</evidence>
<dbReference type="InterPro" id="IPR036259">
    <property type="entry name" value="MFS_trans_sf"/>
</dbReference>
<dbReference type="SUPFAM" id="SSF103473">
    <property type="entry name" value="MFS general substrate transporter"/>
    <property type="match status" value="1"/>
</dbReference>
<feature type="transmembrane region" description="Helical" evidence="6">
    <location>
        <begin position="456"/>
        <end position="475"/>
    </location>
</feature>
<keyword evidence="4 6" id="KW-0472">Membrane</keyword>
<dbReference type="GO" id="GO:0016020">
    <property type="term" value="C:membrane"/>
    <property type="evidence" value="ECO:0007669"/>
    <property type="project" value="UniProtKB-SubCell"/>
</dbReference>